<keyword evidence="2 5" id="KW-0540">Nuclease</keyword>
<accession>A0A315Z5Z2</accession>
<evidence type="ECO:0000256" key="3">
    <source>
        <dbReference type="ARBA" id="ARBA00022801"/>
    </source>
</evidence>
<sequence length="413" mass="47593">MSGNKQTFTLLQLNKSIKKHIEKIGTSIWVTAEIARVQEKNGHLYLELVQKKEDFLVAQIKANIWKDTYKILLQKIGEEEFSWIIEEGKEVLIEVWVTFHEVYGMSLRVNDLDLAYTIGEMALRKQMNLKKLQEEGFLFLQKQLIPPKVIQKIAIISSSNAAGLKDFLDQLTNNSYGYKFYTELFEATVQGKNAIQAIQDQLQKISVDEFDAIVLIRGGGAKSDLEIFNHYDLSKTIALTKLPIYCGIGHQIDETIVDIISHKSLKTPTAVASYLIEDMLSYEEKLLQSLISIERTIQNRLLEENWQLDKLMSMIQNQSNQLIQNQLYELKGVEDGLKMKSEHILYLENERLKNIAWRIKEMDPRALFKKGFSLSLINGKKIVEETKINKGDKLETHISGKRLYSTVDKYERG</sequence>
<dbReference type="Pfam" id="PF13742">
    <property type="entry name" value="tRNA_anti_2"/>
    <property type="match status" value="1"/>
</dbReference>
<dbReference type="Pfam" id="PF02601">
    <property type="entry name" value="Exonuc_VII_L"/>
    <property type="match status" value="1"/>
</dbReference>
<dbReference type="GO" id="GO:0009318">
    <property type="term" value="C:exodeoxyribonuclease VII complex"/>
    <property type="evidence" value="ECO:0007669"/>
    <property type="project" value="UniProtKB-UniRule"/>
</dbReference>
<dbReference type="PANTHER" id="PTHR30008">
    <property type="entry name" value="EXODEOXYRIBONUCLEASE 7 LARGE SUBUNIT"/>
    <property type="match status" value="1"/>
</dbReference>
<feature type="domain" description="OB-fold nucleic acid binding" evidence="7">
    <location>
        <begin position="9"/>
        <end position="112"/>
    </location>
</feature>
<dbReference type="EC" id="3.1.11.6" evidence="5"/>
<dbReference type="AlphaFoldDB" id="A0A315Z5Z2"/>
<feature type="domain" description="Exonuclease VII large subunit C-terminal" evidence="6">
    <location>
        <begin position="143"/>
        <end position="359"/>
    </location>
</feature>
<comment type="similarity">
    <text evidence="5">Belongs to the XseA family.</text>
</comment>
<protein>
    <recommendedName>
        <fullName evidence="5">Exodeoxyribonuclease 7 large subunit</fullName>
        <ecNumber evidence="5">3.1.11.6</ecNumber>
    </recommendedName>
</protein>
<dbReference type="Proteomes" id="UP000245535">
    <property type="component" value="Unassembled WGS sequence"/>
</dbReference>
<reference evidence="8 9" key="1">
    <citation type="submission" date="2018-03" db="EMBL/GenBank/DDBJ databases">
        <title>Genomic Encyclopedia of Archaeal and Bacterial Type Strains, Phase II (KMG-II): from individual species to whole genera.</title>
        <authorList>
            <person name="Goeker M."/>
        </authorList>
    </citation>
    <scope>NUCLEOTIDE SEQUENCE [LARGE SCALE GENOMIC DNA]</scope>
    <source>
        <strain evidence="8 9">DSM 28229</strain>
    </source>
</reference>
<evidence type="ECO:0000313" key="9">
    <source>
        <dbReference type="Proteomes" id="UP000245535"/>
    </source>
</evidence>
<dbReference type="InterPro" id="IPR020579">
    <property type="entry name" value="Exonuc_VII_lsu_C"/>
</dbReference>
<dbReference type="NCBIfam" id="TIGR00237">
    <property type="entry name" value="xseA"/>
    <property type="match status" value="1"/>
</dbReference>
<dbReference type="InterPro" id="IPR025824">
    <property type="entry name" value="OB-fold_nuc-bd_dom"/>
</dbReference>
<keyword evidence="3 5" id="KW-0378">Hydrolase</keyword>
<evidence type="ECO:0000259" key="6">
    <source>
        <dbReference type="Pfam" id="PF02601"/>
    </source>
</evidence>
<organism evidence="8 9">
    <name type="scientific">Sediminitomix flava</name>
    <dbReference type="NCBI Taxonomy" id="379075"/>
    <lineage>
        <taxon>Bacteria</taxon>
        <taxon>Pseudomonadati</taxon>
        <taxon>Bacteroidota</taxon>
        <taxon>Cytophagia</taxon>
        <taxon>Cytophagales</taxon>
        <taxon>Flammeovirgaceae</taxon>
        <taxon>Sediminitomix</taxon>
    </lineage>
</organism>
<dbReference type="EMBL" id="QGDO01000007">
    <property type="protein sequence ID" value="PWJ38629.1"/>
    <property type="molecule type" value="Genomic_DNA"/>
</dbReference>
<dbReference type="OrthoDB" id="9802795at2"/>
<dbReference type="RefSeq" id="WP_158281552.1">
    <property type="nucleotide sequence ID" value="NZ_QGDO01000007.1"/>
</dbReference>
<dbReference type="GO" id="GO:0005737">
    <property type="term" value="C:cytoplasm"/>
    <property type="evidence" value="ECO:0007669"/>
    <property type="project" value="UniProtKB-SubCell"/>
</dbReference>
<keyword evidence="4 5" id="KW-0269">Exonuclease</keyword>
<evidence type="ECO:0000259" key="7">
    <source>
        <dbReference type="Pfam" id="PF13742"/>
    </source>
</evidence>
<evidence type="ECO:0000256" key="5">
    <source>
        <dbReference type="RuleBase" id="RU004355"/>
    </source>
</evidence>
<evidence type="ECO:0000256" key="4">
    <source>
        <dbReference type="ARBA" id="ARBA00022839"/>
    </source>
</evidence>
<keyword evidence="9" id="KW-1185">Reference proteome</keyword>
<comment type="caution">
    <text evidence="8">The sequence shown here is derived from an EMBL/GenBank/DDBJ whole genome shotgun (WGS) entry which is preliminary data.</text>
</comment>
<dbReference type="CDD" id="cd04489">
    <property type="entry name" value="ExoVII_LU_OBF"/>
    <property type="match status" value="1"/>
</dbReference>
<evidence type="ECO:0000313" key="8">
    <source>
        <dbReference type="EMBL" id="PWJ38629.1"/>
    </source>
</evidence>
<comment type="catalytic activity">
    <reaction evidence="5">
        <text>Exonucleolytic cleavage in either 5'- to 3'- or 3'- to 5'-direction to yield nucleoside 5'-phosphates.</text>
        <dbReference type="EC" id="3.1.11.6"/>
    </reaction>
</comment>
<comment type="subcellular location">
    <subcellularLocation>
        <location evidence="5">Cytoplasm</location>
    </subcellularLocation>
</comment>
<evidence type="ECO:0000256" key="1">
    <source>
        <dbReference type="ARBA" id="ARBA00022490"/>
    </source>
</evidence>
<dbReference type="GO" id="GO:0006308">
    <property type="term" value="P:DNA catabolic process"/>
    <property type="evidence" value="ECO:0007669"/>
    <property type="project" value="UniProtKB-UniRule"/>
</dbReference>
<dbReference type="PANTHER" id="PTHR30008:SF0">
    <property type="entry name" value="EXODEOXYRIBONUCLEASE 7 LARGE SUBUNIT"/>
    <property type="match status" value="1"/>
</dbReference>
<name>A0A315Z5Z2_SEDFL</name>
<keyword evidence="1" id="KW-0963">Cytoplasm</keyword>
<dbReference type="GO" id="GO:0008855">
    <property type="term" value="F:exodeoxyribonuclease VII activity"/>
    <property type="evidence" value="ECO:0007669"/>
    <property type="project" value="UniProtKB-UniRule"/>
</dbReference>
<proteinExistence type="inferred from homology"/>
<gene>
    <name evidence="8" type="ORF">BC781_107219</name>
</gene>
<evidence type="ECO:0000256" key="2">
    <source>
        <dbReference type="ARBA" id="ARBA00022722"/>
    </source>
</evidence>
<dbReference type="InterPro" id="IPR003753">
    <property type="entry name" value="Exonuc_VII_L"/>
</dbReference>
<dbReference type="GO" id="GO:0003676">
    <property type="term" value="F:nucleic acid binding"/>
    <property type="evidence" value="ECO:0007669"/>
    <property type="project" value="InterPro"/>
</dbReference>